<dbReference type="InterPro" id="IPR000924">
    <property type="entry name" value="Glu/Gln-tRNA-synth"/>
</dbReference>
<dbReference type="Proteomes" id="UP000270296">
    <property type="component" value="Unassembled WGS sequence"/>
</dbReference>
<dbReference type="GO" id="GO:0005829">
    <property type="term" value="C:cytosol"/>
    <property type="evidence" value="ECO:0007669"/>
    <property type="project" value="TreeGrafter"/>
</dbReference>
<evidence type="ECO:0000259" key="12">
    <source>
        <dbReference type="Pfam" id="PF03950"/>
    </source>
</evidence>
<dbReference type="InterPro" id="IPR020058">
    <property type="entry name" value="Glu/Gln-tRNA-synth_Ib_cat-dom"/>
</dbReference>
<feature type="domain" description="Glutaminyl-tRNA synthetase class Ib non-specific RNA-binding" evidence="13">
    <location>
        <begin position="92"/>
        <end position="171"/>
    </location>
</feature>
<dbReference type="PANTHER" id="PTHR43097">
    <property type="entry name" value="GLUTAMINE-TRNA LIGASE"/>
    <property type="match status" value="1"/>
</dbReference>
<evidence type="ECO:0000259" key="14">
    <source>
        <dbReference type="Pfam" id="PF04558"/>
    </source>
</evidence>
<evidence type="ECO:0000256" key="1">
    <source>
        <dbReference type="ARBA" id="ARBA00005594"/>
    </source>
</evidence>
<reference evidence="15 16" key="2">
    <citation type="submission" date="2018-11" db="EMBL/GenBank/DDBJ databases">
        <authorList>
            <consortium name="Pathogen Informatics"/>
        </authorList>
    </citation>
    <scope>NUCLEOTIDE SEQUENCE [LARGE SCALE GENOMIC DNA]</scope>
</reference>
<dbReference type="PANTHER" id="PTHR43097:SF4">
    <property type="entry name" value="GLUTAMINE--TRNA LIGASE"/>
    <property type="match status" value="1"/>
</dbReference>
<keyword evidence="5 10" id="KW-0067">ATP-binding</keyword>
<evidence type="ECO:0000256" key="3">
    <source>
        <dbReference type="ARBA" id="ARBA00022598"/>
    </source>
</evidence>
<feature type="domain" description="Glutaminyl-tRNA synthetase class Ib non-specific RNA-binding" evidence="14">
    <location>
        <begin position="2"/>
        <end position="76"/>
    </location>
</feature>
<dbReference type="FunFam" id="3.40.50.620:FF:000049">
    <property type="entry name" value="Probable glutamine--tRNA ligase"/>
    <property type="match status" value="1"/>
</dbReference>
<evidence type="ECO:0000256" key="7">
    <source>
        <dbReference type="ARBA" id="ARBA00023146"/>
    </source>
</evidence>
<gene>
    <name evidence="15" type="ORF">SBAD_LOCUS4957</name>
</gene>
<dbReference type="InterPro" id="IPR020056">
    <property type="entry name" value="Rbsml_bL25/Gln-tRNA_synth_N"/>
</dbReference>
<protein>
    <recommendedName>
        <fullName evidence="2">glutamine--tRNA ligase</fullName>
        <ecNumber evidence="2">6.1.1.18</ecNumber>
    </recommendedName>
    <alternativeName>
        <fullName evidence="8">Glutaminyl-tRNA synthetase</fullName>
    </alternativeName>
</protein>
<proteinExistence type="inferred from homology"/>
<accession>A0A183IMW1</accession>
<dbReference type="InterPro" id="IPR014729">
    <property type="entry name" value="Rossmann-like_a/b/a_fold"/>
</dbReference>
<dbReference type="Pfam" id="PF04558">
    <property type="entry name" value="tRNA_synt_1c_R1"/>
    <property type="match status" value="1"/>
</dbReference>
<dbReference type="PROSITE" id="PS00178">
    <property type="entry name" value="AA_TRNA_LIGASE_I"/>
    <property type="match status" value="1"/>
</dbReference>
<name>A0A183IMW1_9BILA</name>
<dbReference type="InterPro" id="IPR007638">
    <property type="entry name" value="Gln-tRNA-synth_Ib_RNA-bd_2"/>
</dbReference>
<dbReference type="Pfam" id="PF00749">
    <property type="entry name" value="tRNA-synt_1c"/>
    <property type="match status" value="1"/>
</dbReference>
<dbReference type="NCBIfam" id="TIGR00440">
    <property type="entry name" value="glnS"/>
    <property type="match status" value="1"/>
</dbReference>
<evidence type="ECO:0000259" key="13">
    <source>
        <dbReference type="Pfam" id="PF04557"/>
    </source>
</evidence>
<dbReference type="InterPro" id="IPR004514">
    <property type="entry name" value="Gln-tRNA-synth"/>
</dbReference>
<keyword evidence="16" id="KW-1185">Reference proteome</keyword>
<dbReference type="SUPFAM" id="SSF52374">
    <property type="entry name" value="Nucleotidylyl transferase"/>
    <property type="match status" value="1"/>
</dbReference>
<dbReference type="Gene3D" id="2.40.240.10">
    <property type="entry name" value="Ribosomal Protein L25, Chain P"/>
    <property type="match status" value="1"/>
</dbReference>
<evidence type="ECO:0000256" key="2">
    <source>
        <dbReference type="ARBA" id="ARBA00012836"/>
    </source>
</evidence>
<dbReference type="InterPro" id="IPR001412">
    <property type="entry name" value="aa-tRNA-synth_I_CS"/>
</dbReference>
<keyword evidence="7 10" id="KW-0030">Aminoacyl-tRNA synthetase</keyword>
<evidence type="ECO:0000256" key="10">
    <source>
        <dbReference type="RuleBase" id="RU363037"/>
    </source>
</evidence>
<dbReference type="InterPro" id="IPR050132">
    <property type="entry name" value="Gln/Glu-tRNA_Ligase"/>
</dbReference>
<evidence type="ECO:0000313" key="17">
    <source>
        <dbReference type="WBParaSite" id="SBAD_0000516001-mRNA-1"/>
    </source>
</evidence>
<dbReference type="SUPFAM" id="SSF50715">
    <property type="entry name" value="Ribosomal protein L25-like"/>
    <property type="match status" value="1"/>
</dbReference>
<keyword evidence="3 10" id="KW-0436">Ligase</keyword>
<evidence type="ECO:0000313" key="15">
    <source>
        <dbReference type="EMBL" id="VDP05842.1"/>
    </source>
</evidence>
<evidence type="ECO:0000313" key="16">
    <source>
        <dbReference type="Proteomes" id="UP000270296"/>
    </source>
</evidence>
<keyword evidence="4 10" id="KW-0547">Nucleotide-binding</keyword>
<feature type="domain" description="Glutamyl/glutaminyl-tRNA synthetase class Ib anti-codon binding" evidence="12">
    <location>
        <begin position="482"/>
        <end position="570"/>
    </location>
</feature>
<dbReference type="EC" id="6.1.1.18" evidence="2"/>
<dbReference type="Pfam" id="PF03950">
    <property type="entry name" value="tRNA-synt_1c_C"/>
    <property type="match status" value="1"/>
</dbReference>
<dbReference type="InterPro" id="IPR007639">
    <property type="entry name" value="Gln-tRNA-synth_Ib_RNA-bd_N"/>
</dbReference>
<dbReference type="OrthoDB" id="10250478at2759"/>
<evidence type="ECO:0000256" key="8">
    <source>
        <dbReference type="ARBA" id="ARBA00030466"/>
    </source>
</evidence>
<evidence type="ECO:0000256" key="4">
    <source>
        <dbReference type="ARBA" id="ARBA00022741"/>
    </source>
</evidence>
<keyword evidence="6 10" id="KW-0648">Protein biosynthesis</keyword>
<dbReference type="InterPro" id="IPR020059">
    <property type="entry name" value="Glu/Gln-tRNA-synth_Ib_codon-bd"/>
</dbReference>
<dbReference type="GO" id="GO:0006425">
    <property type="term" value="P:glutaminyl-tRNA aminoacylation"/>
    <property type="evidence" value="ECO:0007669"/>
    <property type="project" value="InterPro"/>
</dbReference>
<dbReference type="Pfam" id="PF04557">
    <property type="entry name" value="tRNA_synt_1c_R2"/>
    <property type="match status" value="1"/>
</dbReference>
<sequence>MVDTLKSIGLTEQKAKETLRNESLSKSLMEIIRQVSAGQGKLLYNLATRAKNQYHQHIPMLVEHICKNRIKSDVQLLGEIRKNLPFADGSLVKNELDLQIRLLLGPKTEKKSSDLQANADDASAAIFNGTSCNKGESSVEELMRKVKFHKPGENFKTEGYVVTPKTFELLQRHLEQTGGKVVTRFPPEPNGILHIGHAKAISIDFGYARAHGGICYLRYDDTNPEKEEEQFFTSIAEMVEWLGYKPYKVTHSSDYFDRLYELAIELIKRGHAYVCHQSADEMKGFNPAPSPWRDRPIEESLALFEDMKNGKFDEGSATLRMKITLEEGKVDPVAYRIKYMPHNRTGNKWCIYPTYDYTHCLCDSIENITHSLCTKEFQSRRLSYYWLCNALDLYCPVQWEYGRLNMNHTVVSKRKILKLIQSKIITDWDDPRLFTLTALRRRGFPPEAINNFIAKMGVTTAQVFAEPEMLEACVRDVLSRTAARYMAVLQPLRVNIVHGPNWLPQSVNVPDFPGDADCSSFHTVAFDSSADVAFKRLTMKQPVGLKHVGLVLTCKQIVRDTCGNVVEILVSADALTNENKPKDLFTKIQKMRLKFQTDFGKLTSKA</sequence>
<evidence type="ECO:0000256" key="6">
    <source>
        <dbReference type="ARBA" id="ARBA00022917"/>
    </source>
</evidence>
<dbReference type="WBParaSite" id="SBAD_0000516001-mRNA-1">
    <property type="protein sequence ID" value="SBAD_0000516001-mRNA-1"/>
    <property type="gene ID" value="SBAD_0000516001"/>
</dbReference>
<dbReference type="Gene3D" id="3.40.50.620">
    <property type="entry name" value="HUPs"/>
    <property type="match status" value="1"/>
</dbReference>
<evidence type="ECO:0000259" key="11">
    <source>
        <dbReference type="Pfam" id="PF00749"/>
    </source>
</evidence>
<dbReference type="CDD" id="cd00807">
    <property type="entry name" value="GlnRS_core"/>
    <property type="match status" value="1"/>
</dbReference>
<dbReference type="GO" id="GO:0004819">
    <property type="term" value="F:glutamine-tRNA ligase activity"/>
    <property type="evidence" value="ECO:0007669"/>
    <property type="project" value="UniProtKB-EC"/>
</dbReference>
<dbReference type="InterPro" id="IPR011035">
    <property type="entry name" value="Ribosomal_bL25/Gln-tRNA_synth"/>
</dbReference>
<feature type="domain" description="Glutamyl/glutaminyl-tRNA synthetase class Ib catalytic" evidence="11">
    <location>
        <begin position="180"/>
        <end position="479"/>
    </location>
</feature>
<comment type="catalytic activity">
    <reaction evidence="9">
        <text>tRNA(Gln) + L-glutamine + ATP = L-glutaminyl-tRNA(Gln) + AMP + diphosphate</text>
        <dbReference type="Rhea" id="RHEA:20121"/>
        <dbReference type="Rhea" id="RHEA-COMP:9662"/>
        <dbReference type="Rhea" id="RHEA-COMP:9681"/>
        <dbReference type="ChEBI" id="CHEBI:30616"/>
        <dbReference type="ChEBI" id="CHEBI:33019"/>
        <dbReference type="ChEBI" id="CHEBI:58359"/>
        <dbReference type="ChEBI" id="CHEBI:78442"/>
        <dbReference type="ChEBI" id="CHEBI:78521"/>
        <dbReference type="ChEBI" id="CHEBI:456215"/>
        <dbReference type="EC" id="6.1.1.18"/>
    </reaction>
</comment>
<dbReference type="AlphaFoldDB" id="A0A183IMW1"/>
<dbReference type="Gene3D" id="1.10.8.1290">
    <property type="entry name" value="Glutaminyl-tRNA synthetase, non-specific RNA binding region part 1, domain 1"/>
    <property type="match status" value="1"/>
</dbReference>
<dbReference type="InterPro" id="IPR042558">
    <property type="entry name" value="Gln-tRNA-synth_Ib_RNA-bd_N_1"/>
</dbReference>
<comment type="similarity">
    <text evidence="1 10">Belongs to the class-I aminoacyl-tRNA synthetase family.</text>
</comment>
<evidence type="ECO:0000256" key="9">
    <source>
        <dbReference type="ARBA" id="ARBA00048270"/>
    </source>
</evidence>
<dbReference type="EMBL" id="UZAM01008653">
    <property type="protein sequence ID" value="VDP05842.1"/>
    <property type="molecule type" value="Genomic_DNA"/>
</dbReference>
<dbReference type="PRINTS" id="PR00987">
    <property type="entry name" value="TRNASYNTHGLU"/>
</dbReference>
<reference evidence="17" key="1">
    <citation type="submission" date="2016-06" db="UniProtKB">
        <authorList>
            <consortium name="WormBaseParasite"/>
        </authorList>
    </citation>
    <scope>IDENTIFICATION</scope>
</reference>
<dbReference type="GO" id="GO:0005524">
    <property type="term" value="F:ATP binding"/>
    <property type="evidence" value="ECO:0007669"/>
    <property type="project" value="UniProtKB-KW"/>
</dbReference>
<organism evidence="17">
    <name type="scientific">Soboliphyme baturini</name>
    <dbReference type="NCBI Taxonomy" id="241478"/>
    <lineage>
        <taxon>Eukaryota</taxon>
        <taxon>Metazoa</taxon>
        <taxon>Ecdysozoa</taxon>
        <taxon>Nematoda</taxon>
        <taxon>Enoplea</taxon>
        <taxon>Dorylaimia</taxon>
        <taxon>Dioctophymatida</taxon>
        <taxon>Dioctophymatoidea</taxon>
        <taxon>Soboliphymatidae</taxon>
        <taxon>Soboliphyme</taxon>
    </lineage>
</organism>
<dbReference type="GO" id="GO:0017101">
    <property type="term" value="C:aminoacyl-tRNA synthetase multienzyme complex"/>
    <property type="evidence" value="ECO:0007669"/>
    <property type="project" value="TreeGrafter"/>
</dbReference>
<evidence type="ECO:0000256" key="5">
    <source>
        <dbReference type="ARBA" id="ARBA00022840"/>
    </source>
</evidence>